<sequence>MTDATSLRRHWGSAEDVGIQATRTPDVAIETFDIDGQIRIRVVRPAGEPEVLPVVLFTHGAGWILGDDFTYDGLTRELALRARAAVVFVDYRHSGENRFPAAVQECRAALEWVIAHAARLTVDATRIAVAGDAAGAAIAVAVAMSAKDRLVGQVLLYPMIDGFDTVSYHRRATEHWIMRQSGMWRQVRRSEPAVVTRRADERLTGMPPALVVVAEADVLREQGEGYAAGLRAAGVSAVTERYEGLIHDFVMVDTLGETAAAKVATEHASAYLRYVLR</sequence>
<accession>A0A327Z1J7</accession>
<evidence type="ECO:0000259" key="2">
    <source>
        <dbReference type="Pfam" id="PF07859"/>
    </source>
</evidence>
<evidence type="ECO:0000256" key="1">
    <source>
        <dbReference type="ARBA" id="ARBA00022801"/>
    </source>
</evidence>
<dbReference type="PANTHER" id="PTHR48081:SF8">
    <property type="entry name" value="ALPHA_BETA HYDROLASE FOLD-3 DOMAIN-CONTAINING PROTEIN-RELATED"/>
    <property type="match status" value="1"/>
</dbReference>
<dbReference type="RefSeq" id="WP_111653744.1">
    <property type="nucleotide sequence ID" value="NZ_JACHWI010000008.1"/>
</dbReference>
<dbReference type="GO" id="GO:0016787">
    <property type="term" value="F:hydrolase activity"/>
    <property type="evidence" value="ECO:0007669"/>
    <property type="project" value="UniProtKB-KW"/>
</dbReference>
<dbReference type="Proteomes" id="UP000249341">
    <property type="component" value="Unassembled WGS sequence"/>
</dbReference>
<protein>
    <submittedName>
        <fullName evidence="3">Acetyl esterase</fullName>
    </submittedName>
</protein>
<keyword evidence="4" id="KW-1185">Reference proteome</keyword>
<keyword evidence="1" id="KW-0378">Hydrolase</keyword>
<dbReference type="InterPro" id="IPR050300">
    <property type="entry name" value="GDXG_lipolytic_enzyme"/>
</dbReference>
<feature type="domain" description="Alpha/beta hydrolase fold-3" evidence="2">
    <location>
        <begin position="55"/>
        <end position="250"/>
    </location>
</feature>
<dbReference type="OrthoDB" id="3181909at2"/>
<dbReference type="Pfam" id="PF07859">
    <property type="entry name" value="Abhydrolase_3"/>
    <property type="match status" value="1"/>
</dbReference>
<dbReference type="InterPro" id="IPR029058">
    <property type="entry name" value="AB_hydrolase_fold"/>
</dbReference>
<evidence type="ECO:0000313" key="3">
    <source>
        <dbReference type="EMBL" id="RAK27629.1"/>
    </source>
</evidence>
<reference evidence="3 4" key="1">
    <citation type="submission" date="2018-06" db="EMBL/GenBank/DDBJ databases">
        <title>Genomic Encyclopedia of Type Strains, Phase III (KMG-III): the genomes of soil and plant-associated and newly described type strains.</title>
        <authorList>
            <person name="Whitman W."/>
        </authorList>
    </citation>
    <scope>NUCLEOTIDE SEQUENCE [LARGE SCALE GENOMIC DNA]</scope>
    <source>
        <strain evidence="3 4">CGMCC 4.7090</strain>
    </source>
</reference>
<name>A0A327Z1J7_9ACTN</name>
<evidence type="ECO:0000313" key="4">
    <source>
        <dbReference type="Proteomes" id="UP000249341"/>
    </source>
</evidence>
<organism evidence="3 4">
    <name type="scientific">Actinoplanes lutulentus</name>
    <dbReference type="NCBI Taxonomy" id="1287878"/>
    <lineage>
        <taxon>Bacteria</taxon>
        <taxon>Bacillati</taxon>
        <taxon>Actinomycetota</taxon>
        <taxon>Actinomycetes</taxon>
        <taxon>Micromonosporales</taxon>
        <taxon>Micromonosporaceae</taxon>
        <taxon>Actinoplanes</taxon>
    </lineage>
</organism>
<dbReference type="AlphaFoldDB" id="A0A327Z1J7"/>
<proteinExistence type="predicted"/>
<dbReference type="PANTHER" id="PTHR48081">
    <property type="entry name" value="AB HYDROLASE SUPERFAMILY PROTEIN C4A8.06C"/>
    <property type="match status" value="1"/>
</dbReference>
<comment type="caution">
    <text evidence="3">The sequence shown here is derived from an EMBL/GenBank/DDBJ whole genome shotgun (WGS) entry which is preliminary data.</text>
</comment>
<dbReference type="Gene3D" id="3.40.50.1820">
    <property type="entry name" value="alpha/beta hydrolase"/>
    <property type="match status" value="1"/>
</dbReference>
<dbReference type="EMBL" id="QLMJ01000022">
    <property type="protein sequence ID" value="RAK27629.1"/>
    <property type="molecule type" value="Genomic_DNA"/>
</dbReference>
<gene>
    <name evidence="3" type="ORF">B0I29_12212</name>
</gene>
<dbReference type="InterPro" id="IPR013094">
    <property type="entry name" value="AB_hydrolase_3"/>
</dbReference>
<dbReference type="SUPFAM" id="SSF53474">
    <property type="entry name" value="alpha/beta-Hydrolases"/>
    <property type="match status" value="1"/>
</dbReference>